<organism evidence="6 7">
    <name type="scientific">Rosenbergiella nectarea</name>
    <dbReference type="NCBI Taxonomy" id="988801"/>
    <lineage>
        <taxon>Bacteria</taxon>
        <taxon>Pseudomonadati</taxon>
        <taxon>Pseudomonadota</taxon>
        <taxon>Gammaproteobacteria</taxon>
        <taxon>Enterobacterales</taxon>
        <taxon>Erwiniaceae</taxon>
        <taxon>Rosenbergiella</taxon>
    </lineage>
</organism>
<protein>
    <submittedName>
        <fullName evidence="6">LysR family transcriptional regulator, cys regulon transcriptional activator</fullName>
    </submittedName>
</protein>
<keyword evidence="7" id="KW-1185">Reference proteome</keyword>
<dbReference type="GO" id="GO:0003700">
    <property type="term" value="F:DNA-binding transcription factor activity"/>
    <property type="evidence" value="ECO:0007669"/>
    <property type="project" value="InterPro"/>
</dbReference>
<dbReference type="GO" id="GO:0019344">
    <property type="term" value="P:cysteine biosynthetic process"/>
    <property type="evidence" value="ECO:0007669"/>
    <property type="project" value="TreeGrafter"/>
</dbReference>
<dbReference type="CDD" id="cd08413">
    <property type="entry name" value="PBP2_CysB_like"/>
    <property type="match status" value="1"/>
</dbReference>
<evidence type="ECO:0000313" key="7">
    <source>
        <dbReference type="Proteomes" id="UP000242515"/>
    </source>
</evidence>
<feature type="domain" description="HTH lysR-type" evidence="5">
    <location>
        <begin position="1"/>
        <end position="59"/>
    </location>
</feature>
<accession>A0A1H9EWJ0</accession>
<reference evidence="7" key="1">
    <citation type="submission" date="2016-10" db="EMBL/GenBank/DDBJ databases">
        <authorList>
            <person name="Varghese N."/>
            <person name="Submissions S."/>
        </authorList>
    </citation>
    <scope>NUCLEOTIDE SEQUENCE [LARGE SCALE GENOMIC DNA]</scope>
    <source>
        <strain evidence="7">8N4</strain>
    </source>
</reference>
<dbReference type="RefSeq" id="WP_092672707.1">
    <property type="nucleotide sequence ID" value="NZ_FOGC01000002.1"/>
</dbReference>
<dbReference type="SUPFAM" id="SSF53850">
    <property type="entry name" value="Periplasmic binding protein-like II"/>
    <property type="match status" value="1"/>
</dbReference>
<dbReference type="PRINTS" id="PR00039">
    <property type="entry name" value="HTHLYSR"/>
</dbReference>
<dbReference type="InterPro" id="IPR036390">
    <property type="entry name" value="WH_DNA-bd_sf"/>
</dbReference>
<gene>
    <name evidence="6" type="ORF">SAMN05216522_10285</name>
</gene>
<dbReference type="PANTHER" id="PTHR30126">
    <property type="entry name" value="HTH-TYPE TRANSCRIPTIONAL REGULATOR"/>
    <property type="match status" value="1"/>
</dbReference>
<dbReference type="AlphaFoldDB" id="A0A1H9EWJ0"/>
<dbReference type="GO" id="GO:0000976">
    <property type="term" value="F:transcription cis-regulatory region binding"/>
    <property type="evidence" value="ECO:0007669"/>
    <property type="project" value="TreeGrafter"/>
</dbReference>
<dbReference type="SUPFAM" id="SSF46785">
    <property type="entry name" value="Winged helix' DNA-binding domain"/>
    <property type="match status" value="1"/>
</dbReference>
<evidence type="ECO:0000256" key="1">
    <source>
        <dbReference type="ARBA" id="ARBA00009437"/>
    </source>
</evidence>
<keyword evidence="2" id="KW-0805">Transcription regulation</keyword>
<dbReference type="STRING" id="988801.SAMN05216522_10285"/>
<dbReference type="EMBL" id="FOGC01000002">
    <property type="protein sequence ID" value="SEQ30080.1"/>
    <property type="molecule type" value="Genomic_DNA"/>
</dbReference>
<sequence length="318" mass="35757">MNFQQLKIIREAARCQCNLTEVAKILYTSQSGISRHIRELEDELGVELFIRHGKRMLGLTGPGKEMLVIAQRILDESAKAKRLGQLFTAQEAGILTIATTHTQARYSLPAILKQFRSRYPHIQVVLNQATPEEIRDQVISGEADIGLASEGLAHSGKLTTFPWFKWNHRILVPREHPLAQEDKLSLEQLANWPLVTYRAGMTGRSVIDEAFQAVSLLPNVVLSAQDSDVVKTYVRLGMGIGIIAETAADHDDPELISLEARHLFNSNTVWLGVKQGQLQRDYLWQFMTLCNPNLSEDELKLMARGISENAELGYDFQI</sequence>
<evidence type="ECO:0000256" key="4">
    <source>
        <dbReference type="ARBA" id="ARBA00023163"/>
    </source>
</evidence>
<dbReference type="PANTHER" id="PTHR30126:SF6">
    <property type="entry name" value="HTH-TYPE TRANSCRIPTIONAL REGULATOR CYSB-RELATED"/>
    <property type="match status" value="1"/>
</dbReference>
<proteinExistence type="inferred from homology"/>
<dbReference type="OrthoDB" id="5297026at2"/>
<evidence type="ECO:0000256" key="2">
    <source>
        <dbReference type="ARBA" id="ARBA00023015"/>
    </source>
</evidence>
<dbReference type="Gene3D" id="1.10.10.10">
    <property type="entry name" value="Winged helix-like DNA-binding domain superfamily/Winged helix DNA-binding domain"/>
    <property type="match status" value="1"/>
</dbReference>
<dbReference type="Pfam" id="PF00126">
    <property type="entry name" value="HTH_1"/>
    <property type="match status" value="1"/>
</dbReference>
<evidence type="ECO:0000256" key="3">
    <source>
        <dbReference type="ARBA" id="ARBA00023125"/>
    </source>
</evidence>
<keyword evidence="3" id="KW-0238">DNA-binding</keyword>
<comment type="similarity">
    <text evidence="1">Belongs to the LysR transcriptional regulatory family.</text>
</comment>
<dbReference type="Pfam" id="PF03466">
    <property type="entry name" value="LysR_substrate"/>
    <property type="match status" value="1"/>
</dbReference>
<dbReference type="InterPro" id="IPR000847">
    <property type="entry name" value="LysR_HTH_N"/>
</dbReference>
<evidence type="ECO:0000259" key="5">
    <source>
        <dbReference type="PROSITE" id="PS50931"/>
    </source>
</evidence>
<dbReference type="InterPro" id="IPR036388">
    <property type="entry name" value="WH-like_DNA-bd_sf"/>
</dbReference>
<dbReference type="InterPro" id="IPR037423">
    <property type="entry name" value="CysB_PBP2"/>
</dbReference>
<dbReference type="Proteomes" id="UP000242515">
    <property type="component" value="Unassembled WGS sequence"/>
</dbReference>
<dbReference type="Gene3D" id="3.40.190.10">
    <property type="entry name" value="Periplasmic binding protein-like II"/>
    <property type="match status" value="2"/>
</dbReference>
<name>A0A1H9EWJ0_9GAMM</name>
<keyword evidence="4" id="KW-0804">Transcription</keyword>
<dbReference type="PROSITE" id="PS50931">
    <property type="entry name" value="HTH_LYSR"/>
    <property type="match status" value="1"/>
</dbReference>
<evidence type="ECO:0000313" key="6">
    <source>
        <dbReference type="EMBL" id="SEQ30080.1"/>
    </source>
</evidence>
<dbReference type="InterPro" id="IPR005119">
    <property type="entry name" value="LysR_subst-bd"/>
</dbReference>